<feature type="chain" id="PRO_5039894684" evidence="1">
    <location>
        <begin position="21"/>
        <end position="116"/>
    </location>
</feature>
<evidence type="ECO:0000313" key="2">
    <source>
        <dbReference type="Proteomes" id="UP000001554"/>
    </source>
</evidence>
<organism evidence="2 3">
    <name type="scientific">Branchiostoma floridae</name>
    <name type="common">Florida lancelet</name>
    <name type="synonym">Amphioxus</name>
    <dbReference type="NCBI Taxonomy" id="7739"/>
    <lineage>
        <taxon>Eukaryota</taxon>
        <taxon>Metazoa</taxon>
        <taxon>Chordata</taxon>
        <taxon>Cephalochordata</taxon>
        <taxon>Leptocardii</taxon>
        <taxon>Amphioxiformes</taxon>
        <taxon>Branchiostomatidae</taxon>
        <taxon>Branchiostoma</taxon>
    </lineage>
</organism>
<keyword evidence="2" id="KW-1185">Reference proteome</keyword>
<dbReference type="AlphaFoldDB" id="A0A9J7LX78"/>
<sequence>MARVAVPLVLLAVLAVVVEGAPPEIRPQNHAVVSDLLAQLFQASLQYQETNQAPLVNLQSQETGREVVSGQSGHQSGQEVLTGVDNNGKSFDCRCDILSAWRDPFCAYLCQQAIIG</sequence>
<protein>
    <submittedName>
        <fullName evidence="3">Uncharacterized protein LOC118425138</fullName>
    </submittedName>
</protein>
<evidence type="ECO:0000313" key="3">
    <source>
        <dbReference type="RefSeq" id="XP_035689849.1"/>
    </source>
</evidence>
<dbReference type="KEGG" id="bfo:118425138"/>
<feature type="signal peptide" evidence="1">
    <location>
        <begin position="1"/>
        <end position="20"/>
    </location>
</feature>
<name>A0A9J7LX78_BRAFL</name>
<proteinExistence type="predicted"/>
<reference evidence="2" key="1">
    <citation type="journal article" date="2020" name="Nat. Ecol. Evol.">
        <title>Deeply conserved synteny resolves early events in vertebrate evolution.</title>
        <authorList>
            <person name="Simakov O."/>
            <person name="Marletaz F."/>
            <person name="Yue J.X."/>
            <person name="O'Connell B."/>
            <person name="Jenkins J."/>
            <person name="Brandt A."/>
            <person name="Calef R."/>
            <person name="Tung C.H."/>
            <person name="Huang T.K."/>
            <person name="Schmutz J."/>
            <person name="Satoh N."/>
            <person name="Yu J.K."/>
            <person name="Putnam N.H."/>
            <person name="Green R.E."/>
            <person name="Rokhsar D.S."/>
        </authorList>
    </citation>
    <scope>NUCLEOTIDE SEQUENCE [LARGE SCALE GENOMIC DNA]</scope>
    <source>
        <strain evidence="2">S238N-H82</strain>
    </source>
</reference>
<dbReference type="OMA" id="CDILSAW"/>
<dbReference type="GeneID" id="118425138"/>
<dbReference type="OrthoDB" id="10045700at2759"/>
<dbReference type="Proteomes" id="UP000001554">
    <property type="component" value="Chromosome 10"/>
</dbReference>
<keyword evidence="1" id="KW-0732">Signal</keyword>
<gene>
    <name evidence="3" type="primary">LOC118425138</name>
</gene>
<accession>A0A9J7LX78</accession>
<evidence type="ECO:0000256" key="1">
    <source>
        <dbReference type="SAM" id="SignalP"/>
    </source>
</evidence>
<reference evidence="3" key="2">
    <citation type="submission" date="2025-08" db="UniProtKB">
        <authorList>
            <consortium name="RefSeq"/>
        </authorList>
    </citation>
    <scope>IDENTIFICATION</scope>
    <source>
        <strain evidence="3">S238N-H82</strain>
        <tissue evidence="3">Testes</tissue>
    </source>
</reference>
<dbReference type="RefSeq" id="XP_035689849.1">
    <property type="nucleotide sequence ID" value="XM_035833956.1"/>
</dbReference>